<dbReference type="InterPro" id="IPR010998">
    <property type="entry name" value="Integrase_recombinase_N"/>
</dbReference>
<dbReference type="InterPro" id="IPR038488">
    <property type="entry name" value="Integrase_DNA-bd_sf"/>
</dbReference>
<dbReference type="PANTHER" id="PTHR30629">
    <property type="entry name" value="PROPHAGE INTEGRASE"/>
    <property type="match status" value="1"/>
</dbReference>
<dbReference type="Pfam" id="PF14659">
    <property type="entry name" value="Phage_int_SAM_3"/>
    <property type="match status" value="1"/>
</dbReference>
<protein>
    <submittedName>
        <fullName evidence="6">Prophage CP4-57 integrase</fullName>
    </submittedName>
</protein>
<name>A0A1W6UZ10_VIBAL</name>
<accession>A0A1W6UZ10</accession>
<evidence type="ECO:0000256" key="3">
    <source>
        <dbReference type="ARBA" id="ARBA00023125"/>
    </source>
</evidence>
<reference evidence="6" key="1">
    <citation type="submission" date="2016-10" db="EMBL/GenBank/DDBJ databases">
        <title>The High Quality Genome of Vibrio alginolyticus K01M1.</title>
        <authorList>
            <person name="Wendling C."/>
            <person name="Chibani C.M."/>
            <person name="Hertel R."/>
            <person name="Sproer C."/>
            <person name="Bunk B."/>
            <person name="Overmann J."/>
            <person name="Roth O."/>
            <person name="Liesegang H."/>
        </authorList>
    </citation>
    <scope>NUCLEOTIDE SEQUENCE</scope>
    <source>
        <strain evidence="6">K05K4</strain>
    </source>
</reference>
<evidence type="ECO:0000259" key="5">
    <source>
        <dbReference type="PROSITE" id="PS51898"/>
    </source>
</evidence>
<dbReference type="Pfam" id="PF13356">
    <property type="entry name" value="Arm-DNA-bind_3"/>
    <property type="match status" value="1"/>
</dbReference>
<evidence type="ECO:0000256" key="1">
    <source>
        <dbReference type="ARBA" id="ARBA00008857"/>
    </source>
</evidence>
<keyword evidence="4" id="KW-0233">DNA recombination</keyword>
<keyword evidence="2" id="KW-0229">DNA integration</keyword>
<dbReference type="EMBL" id="CP017902">
    <property type="protein sequence ID" value="ARP18121.1"/>
    <property type="molecule type" value="Genomic_DNA"/>
</dbReference>
<proteinExistence type="inferred from homology"/>
<sequence length="405" mass="46831">MSITDKQLKAIAKLSEYSGPAELNDGEGLIAKISPKANITFQYRCRFNGKNKRIRIGKYPITTLKNARQIHKRMLELKEEGRNPEIALTGETDFVTLKDCLDYWFEHKVSTQKEGTQVLYRSVANNYFYNAFPDVDVEKITAREWMRWFDDIAKKNPKTANSAFSKMRACLNFCKSKFLIDGTHFEKIRQQDVGESPSAGDRVLSLPELAKVWIAIERSKAGTSTKNLHLITMLWGNRLSELRLAKREHFDMANDIWTVPPELSKMGNTIRRPIPKHIKPMLERLMNIYDEYLFPGASLHKPICISAANRYIRRLRDNLNLPHWRTHDFRRSISTTCSELGTMPHVTEKMLGHELVGVMAIYNKHDWLSDQKEAYEKFADALFVQVQKELEYESSGELVGFLHSN</sequence>
<dbReference type="PROSITE" id="PS51898">
    <property type="entry name" value="TYR_RECOMBINASE"/>
    <property type="match status" value="1"/>
</dbReference>
<comment type="similarity">
    <text evidence="1">Belongs to the 'phage' integrase family.</text>
</comment>
<dbReference type="Gene3D" id="1.10.150.130">
    <property type="match status" value="1"/>
</dbReference>
<dbReference type="InterPro" id="IPR011010">
    <property type="entry name" value="DNA_brk_join_enz"/>
</dbReference>
<dbReference type="InterPro" id="IPR050808">
    <property type="entry name" value="Phage_Integrase"/>
</dbReference>
<dbReference type="GO" id="GO:0003677">
    <property type="term" value="F:DNA binding"/>
    <property type="evidence" value="ECO:0007669"/>
    <property type="project" value="UniProtKB-KW"/>
</dbReference>
<dbReference type="InterPro" id="IPR004107">
    <property type="entry name" value="Integrase_SAM-like_N"/>
</dbReference>
<dbReference type="AlphaFoldDB" id="A0A1W6UZ10"/>
<dbReference type="CDD" id="cd00801">
    <property type="entry name" value="INT_P4_C"/>
    <property type="match status" value="1"/>
</dbReference>
<dbReference type="PANTHER" id="PTHR30629:SF2">
    <property type="entry name" value="PROPHAGE INTEGRASE INTS-RELATED"/>
    <property type="match status" value="1"/>
</dbReference>
<dbReference type="InterPro" id="IPR002104">
    <property type="entry name" value="Integrase_catalytic"/>
</dbReference>
<dbReference type="InterPro" id="IPR013762">
    <property type="entry name" value="Integrase-like_cat_sf"/>
</dbReference>
<evidence type="ECO:0000313" key="6">
    <source>
        <dbReference type="EMBL" id="ARP18121.1"/>
    </source>
</evidence>
<feature type="domain" description="Tyr recombinase" evidence="5">
    <location>
        <begin position="199"/>
        <end position="376"/>
    </location>
</feature>
<dbReference type="InterPro" id="IPR025166">
    <property type="entry name" value="Integrase_DNA_bind_dom"/>
</dbReference>
<dbReference type="GO" id="GO:0006310">
    <property type="term" value="P:DNA recombination"/>
    <property type="evidence" value="ECO:0007669"/>
    <property type="project" value="UniProtKB-KW"/>
</dbReference>
<gene>
    <name evidence="6" type="primary">intA_2</name>
    <name evidence="6" type="ORF">K05K4_12830</name>
</gene>
<dbReference type="Gene3D" id="3.30.160.390">
    <property type="entry name" value="Integrase, DNA-binding domain"/>
    <property type="match status" value="1"/>
</dbReference>
<dbReference type="SUPFAM" id="SSF56349">
    <property type="entry name" value="DNA breaking-rejoining enzymes"/>
    <property type="match status" value="1"/>
</dbReference>
<keyword evidence="3" id="KW-0238">DNA-binding</keyword>
<dbReference type="RefSeq" id="WP_086046659.1">
    <property type="nucleotide sequence ID" value="NZ_CP017889.1"/>
</dbReference>
<dbReference type="Gene3D" id="1.10.443.10">
    <property type="entry name" value="Intergrase catalytic core"/>
    <property type="match status" value="1"/>
</dbReference>
<evidence type="ECO:0000256" key="2">
    <source>
        <dbReference type="ARBA" id="ARBA00022908"/>
    </source>
</evidence>
<evidence type="ECO:0000256" key="4">
    <source>
        <dbReference type="ARBA" id="ARBA00023172"/>
    </source>
</evidence>
<dbReference type="Pfam" id="PF00589">
    <property type="entry name" value="Phage_integrase"/>
    <property type="match status" value="1"/>
</dbReference>
<dbReference type="GO" id="GO:0015074">
    <property type="term" value="P:DNA integration"/>
    <property type="evidence" value="ECO:0007669"/>
    <property type="project" value="UniProtKB-KW"/>
</dbReference>
<organism evidence="6">
    <name type="scientific">Vibrio alginolyticus</name>
    <dbReference type="NCBI Taxonomy" id="663"/>
    <lineage>
        <taxon>Bacteria</taxon>
        <taxon>Pseudomonadati</taxon>
        <taxon>Pseudomonadota</taxon>
        <taxon>Gammaproteobacteria</taxon>
        <taxon>Vibrionales</taxon>
        <taxon>Vibrionaceae</taxon>
        <taxon>Vibrio</taxon>
    </lineage>
</organism>